<proteinExistence type="predicted"/>
<gene>
    <name evidence="1" type="ORF">UR42_C0017G0001</name>
</gene>
<dbReference type="Proteomes" id="UP000034045">
    <property type="component" value="Unassembled WGS sequence"/>
</dbReference>
<dbReference type="AlphaFoldDB" id="A0A0G0D755"/>
<dbReference type="EMBL" id="LBPD01000017">
    <property type="protein sequence ID" value="KKP51327.1"/>
    <property type="molecule type" value="Genomic_DNA"/>
</dbReference>
<sequence>TDICYNAPSAPRTDLFGNTACSCNICGNNPLSPLISPYLPSLPCDPQSPQKEYLYDYDCSTASPGWYRIYAKLSLENNPAIIQVGCGGGCGPSPDFAYNFATFSNTEPETISCSDYIRLWQKNANDYCNICKSPISGDVCDYNNNIYYQSNCTAKCSP</sequence>
<protein>
    <submittedName>
        <fullName evidence="1">Uncharacterized protein</fullName>
    </submittedName>
</protein>
<comment type="caution">
    <text evidence="1">The sequence shown here is derived from an EMBL/GenBank/DDBJ whole genome shotgun (WGS) entry which is preliminary data.</text>
</comment>
<organism evidence="1 2">
    <name type="scientific">Candidatus Roizmanbacteria bacterium GW2011_GWA2_33_33</name>
    <dbReference type="NCBI Taxonomy" id="1618476"/>
    <lineage>
        <taxon>Bacteria</taxon>
        <taxon>Candidatus Roizmaniibacteriota</taxon>
    </lineage>
</organism>
<evidence type="ECO:0000313" key="2">
    <source>
        <dbReference type="Proteomes" id="UP000034045"/>
    </source>
</evidence>
<name>A0A0G0D755_9BACT</name>
<evidence type="ECO:0000313" key="1">
    <source>
        <dbReference type="EMBL" id="KKP51327.1"/>
    </source>
</evidence>
<reference evidence="1 2" key="1">
    <citation type="journal article" date="2015" name="Nature">
        <title>rRNA introns, odd ribosomes, and small enigmatic genomes across a large radiation of phyla.</title>
        <authorList>
            <person name="Brown C.T."/>
            <person name="Hug L.A."/>
            <person name="Thomas B.C."/>
            <person name="Sharon I."/>
            <person name="Castelle C.J."/>
            <person name="Singh A."/>
            <person name="Wilkins M.J."/>
            <person name="Williams K.H."/>
            <person name="Banfield J.F."/>
        </authorList>
    </citation>
    <scope>NUCLEOTIDE SEQUENCE [LARGE SCALE GENOMIC DNA]</scope>
</reference>
<feature type="non-terminal residue" evidence="1">
    <location>
        <position position="1"/>
    </location>
</feature>
<accession>A0A0G0D755</accession>